<evidence type="ECO:0000259" key="5">
    <source>
        <dbReference type="PROSITE" id="PS51935"/>
    </source>
</evidence>
<dbReference type="RefSeq" id="WP_344677996.1">
    <property type="nucleotide sequence ID" value="NZ_BAAAUX010000003.1"/>
</dbReference>
<evidence type="ECO:0000256" key="2">
    <source>
        <dbReference type="ARBA" id="ARBA00022670"/>
    </source>
</evidence>
<dbReference type="Pfam" id="PF00877">
    <property type="entry name" value="NLPC_P60"/>
    <property type="match status" value="1"/>
</dbReference>
<dbReference type="EMBL" id="BAAAUX010000003">
    <property type="protein sequence ID" value="GAA2777503.1"/>
    <property type="molecule type" value="Genomic_DNA"/>
</dbReference>
<evidence type="ECO:0000256" key="4">
    <source>
        <dbReference type="ARBA" id="ARBA00022807"/>
    </source>
</evidence>
<accession>A0ABN3V4D3</accession>
<keyword evidence="4" id="KW-0788">Thiol protease</keyword>
<evidence type="ECO:0000313" key="6">
    <source>
        <dbReference type="EMBL" id="GAA2777503.1"/>
    </source>
</evidence>
<dbReference type="PANTHER" id="PTHR47359">
    <property type="entry name" value="PEPTIDOGLYCAN DL-ENDOPEPTIDASE CWLO"/>
    <property type="match status" value="1"/>
</dbReference>
<evidence type="ECO:0000256" key="1">
    <source>
        <dbReference type="ARBA" id="ARBA00007074"/>
    </source>
</evidence>
<comment type="caution">
    <text evidence="6">The sequence shown here is derived from an EMBL/GenBank/DDBJ whole genome shotgun (WGS) entry which is preliminary data.</text>
</comment>
<keyword evidence="7" id="KW-1185">Reference proteome</keyword>
<dbReference type="PANTHER" id="PTHR47359:SF3">
    <property type="entry name" value="NLP_P60 DOMAIN-CONTAINING PROTEIN-RELATED"/>
    <property type="match status" value="1"/>
</dbReference>
<organism evidence="6 7">
    <name type="scientific">Saccharopolyspora taberi</name>
    <dbReference type="NCBI Taxonomy" id="60895"/>
    <lineage>
        <taxon>Bacteria</taxon>
        <taxon>Bacillati</taxon>
        <taxon>Actinomycetota</taxon>
        <taxon>Actinomycetes</taxon>
        <taxon>Pseudonocardiales</taxon>
        <taxon>Pseudonocardiaceae</taxon>
        <taxon>Saccharopolyspora</taxon>
    </lineage>
</organism>
<evidence type="ECO:0000313" key="7">
    <source>
        <dbReference type="Proteomes" id="UP001500979"/>
    </source>
</evidence>
<gene>
    <name evidence="6" type="ORF">GCM10010470_08220</name>
</gene>
<reference evidence="6 7" key="1">
    <citation type="journal article" date="2019" name="Int. J. Syst. Evol. Microbiol.">
        <title>The Global Catalogue of Microorganisms (GCM) 10K type strain sequencing project: providing services to taxonomists for standard genome sequencing and annotation.</title>
        <authorList>
            <consortium name="The Broad Institute Genomics Platform"/>
            <consortium name="The Broad Institute Genome Sequencing Center for Infectious Disease"/>
            <person name="Wu L."/>
            <person name="Ma J."/>
        </authorList>
    </citation>
    <scope>NUCLEOTIDE SEQUENCE [LARGE SCALE GENOMIC DNA]</scope>
    <source>
        <strain evidence="6 7">JCM 9383</strain>
    </source>
</reference>
<name>A0ABN3V4D3_9PSEU</name>
<dbReference type="SUPFAM" id="SSF54001">
    <property type="entry name" value="Cysteine proteinases"/>
    <property type="match status" value="1"/>
</dbReference>
<dbReference type="InterPro" id="IPR038765">
    <property type="entry name" value="Papain-like_cys_pep_sf"/>
</dbReference>
<feature type="domain" description="NlpC/P60" evidence="5">
    <location>
        <begin position="198"/>
        <end position="325"/>
    </location>
</feature>
<evidence type="ECO:0000256" key="3">
    <source>
        <dbReference type="ARBA" id="ARBA00022801"/>
    </source>
</evidence>
<dbReference type="Gene3D" id="3.90.1720.10">
    <property type="entry name" value="endopeptidase domain like (from Nostoc punctiforme)"/>
    <property type="match status" value="1"/>
</dbReference>
<comment type="similarity">
    <text evidence="1">Belongs to the peptidase C40 family.</text>
</comment>
<dbReference type="PROSITE" id="PS51935">
    <property type="entry name" value="NLPC_P60"/>
    <property type="match status" value="1"/>
</dbReference>
<dbReference type="Proteomes" id="UP001500979">
    <property type="component" value="Unassembled WGS sequence"/>
</dbReference>
<keyword evidence="3" id="KW-0378">Hydrolase</keyword>
<dbReference type="InterPro" id="IPR051794">
    <property type="entry name" value="PG_Endopeptidase_C40"/>
</dbReference>
<dbReference type="InterPro" id="IPR000064">
    <property type="entry name" value="NLP_P60_dom"/>
</dbReference>
<proteinExistence type="inferred from homology"/>
<protein>
    <submittedName>
        <fullName evidence="6">C40 family peptidase</fullName>
    </submittedName>
</protein>
<sequence>MRKLLVALVLVAGFAGLAGVGALTALLAGSGGRGQGWSECSADLGPWGDAAGRGESDASTLSAESVEIAKRIIEIGKERGLPPRAWQIAIQAGKTESNLKNVFHGDRDSLGIFQMRPSMGWGSESQVTDVDYAINKFYDVLLEVPGWEEMRPGTAAQRVERSGYPLRYHKWEPMAAHLVSVEGQVSGFSGCEDLPSASVLAGNAIGYAHAQLGKPYVWGAAGPDTFDCSGLTQMAWNAAGVKIPKHSQTQYDQGGVHVPLSQAQPGDLVFWGHGRDPQSVHHVALYLGDNEVLHAPQPGESVERTKMWDGGELLPMVVRPAPDMPGTAAALPPAGAGR</sequence>
<keyword evidence="2" id="KW-0645">Protease</keyword>